<evidence type="ECO:0000256" key="3">
    <source>
        <dbReference type="ARBA" id="ARBA00022475"/>
    </source>
</evidence>
<keyword evidence="7" id="KW-1133">Transmembrane helix</keyword>
<dbReference type="InterPro" id="IPR010052">
    <property type="entry name" value="T2SS_protein-GspI"/>
</dbReference>
<sequence>MSRFRKHRGFTLLEVLVALAILAIAMAAVSRTASSSIRNADALRIRVIADWVAQNRLANHQAINDWPSPGIQTGSEDQAGQTYPWQEEVISTPNPTMRRIVVSVYSPADAKLKLRELTGYLVQYPR</sequence>
<keyword evidence="3" id="KW-1003">Cell membrane</keyword>
<keyword evidence="8" id="KW-0472">Membrane</keyword>
<dbReference type="PANTHER" id="PTHR38779:SF2">
    <property type="entry name" value="TYPE II SECRETION SYSTEM PROTEIN I-RELATED"/>
    <property type="match status" value="1"/>
</dbReference>
<dbReference type="GO" id="GO:0015627">
    <property type="term" value="C:type II protein secretion system complex"/>
    <property type="evidence" value="ECO:0007669"/>
    <property type="project" value="InterPro"/>
</dbReference>
<evidence type="ECO:0000256" key="8">
    <source>
        <dbReference type="ARBA" id="ARBA00023136"/>
    </source>
</evidence>
<gene>
    <name evidence="10" type="primary">gspI_2</name>
    <name evidence="10" type="ORF">GALL_120050</name>
</gene>
<evidence type="ECO:0000256" key="5">
    <source>
        <dbReference type="ARBA" id="ARBA00022519"/>
    </source>
</evidence>
<dbReference type="GO" id="GO:0015628">
    <property type="term" value="P:protein secretion by the type II secretion system"/>
    <property type="evidence" value="ECO:0007669"/>
    <property type="project" value="InterPro"/>
</dbReference>
<dbReference type="EMBL" id="MLJW01000047">
    <property type="protein sequence ID" value="OIR05878.1"/>
    <property type="molecule type" value="Genomic_DNA"/>
</dbReference>
<comment type="similarity">
    <text evidence="2">Belongs to the GSP I family.</text>
</comment>
<dbReference type="InterPro" id="IPR012902">
    <property type="entry name" value="N_methyl_site"/>
</dbReference>
<keyword evidence="4" id="KW-0488">Methylation</keyword>
<evidence type="ECO:0000256" key="6">
    <source>
        <dbReference type="ARBA" id="ARBA00022692"/>
    </source>
</evidence>
<keyword evidence="5" id="KW-0997">Cell inner membrane</keyword>
<keyword evidence="6" id="KW-0812">Transmembrane</keyword>
<dbReference type="Pfam" id="PF07963">
    <property type="entry name" value="N_methyl"/>
    <property type="match status" value="1"/>
</dbReference>
<dbReference type="PROSITE" id="PS00409">
    <property type="entry name" value="PROKAR_NTER_METHYL"/>
    <property type="match status" value="1"/>
</dbReference>
<evidence type="ECO:0000313" key="10">
    <source>
        <dbReference type="EMBL" id="OIR05878.1"/>
    </source>
</evidence>
<feature type="domain" description="Type II secretion system protein GspI C-terminal" evidence="9">
    <location>
        <begin position="43"/>
        <end position="121"/>
    </location>
</feature>
<dbReference type="AlphaFoldDB" id="A0A1J5T0Y7"/>
<dbReference type="InterPro" id="IPR003413">
    <property type="entry name" value="T2SS_GspI_C"/>
</dbReference>
<protein>
    <submittedName>
        <fullName evidence="10">Putative type II secretion system protein I</fullName>
    </submittedName>
</protein>
<comment type="subcellular location">
    <subcellularLocation>
        <location evidence="1">Cell inner membrane</location>
        <topology evidence="1">Single-pass membrane protein</topology>
    </subcellularLocation>
</comment>
<accession>A0A1J5T0Y7</accession>
<dbReference type="SUPFAM" id="SSF54523">
    <property type="entry name" value="Pili subunits"/>
    <property type="match status" value="1"/>
</dbReference>
<evidence type="ECO:0000256" key="7">
    <source>
        <dbReference type="ARBA" id="ARBA00022989"/>
    </source>
</evidence>
<evidence type="ECO:0000256" key="4">
    <source>
        <dbReference type="ARBA" id="ARBA00022481"/>
    </source>
</evidence>
<organism evidence="10">
    <name type="scientific">mine drainage metagenome</name>
    <dbReference type="NCBI Taxonomy" id="410659"/>
    <lineage>
        <taxon>unclassified sequences</taxon>
        <taxon>metagenomes</taxon>
        <taxon>ecological metagenomes</taxon>
    </lineage>
</organism>
<dbReference type="NCBIfam" id="TIGR02532">
    <property type="entry name" value="IV_pilin_GFxxxE"/>
    <property type="match status" value="1"/>
</dbReference>
<dbReference type="GO" id="GO:0005886">
    <property type="term" value="C:plasma membrane"/>
    <property type="evidence" value="ECO:0007669"/>
    <property type="project" value="UniProtKB-SubCell"/>
</dbReference>
<name>A0A1J5T0Y7_9ZZZZ</name>
<evidence type="ECO:0000256" key="1">
    <source>
        <dbReference type="ARBA" id="ARBA00004377"/>
    </source>
</evidence>
<dbReference type="PANTHER" id="PTHR38779">
    <property type="entry name" value="TYPE II SECRETION SYSTEM PROTEIN I-RELATED"/>
    <property type="match status" value="1"/>
</dbReference>
<dbReference type="Gene3D" id="3.30.1300.30">
    <property type="entry name" value="GSPII I/J protein-like"/>
    <property type="match status" value="1"/>
</dbReference>
<dbReference type="InterPro" id="IPR045584">
    <property type="entry name" value="Pilin-like"/>
</dbReference>
<dbReference type="Pfam" id="PF02501">
    <property type="entry name" value="T2SSI"/>
    <property type="match status" value="1"/>
</dbReference>
<proteinExistence type="inferred from homology"/>
<evidence type="ECO:0000259" key="9">
    <source>
        <dbReference type="Pfam" id="PF02501"/>
    </source>
</evidence>
<evidence type="ECO:0000256" key="2">
    <source>
        <dbReference type="ARBA" id="ARBA00008358"/>
    </source>
</evidence>
<reference evidence="10" key="1">
    <citation type="submission" date="2016-10" db="EMBL/GenBank/DDBJ databases">
        <title>Sequence of Gallionella enrichment culture.</title>
        <authorList>
            <person name="Poehlein A."/>
            <person name="Muehling M."/>
            <person name="Daniel R."/>
        </authorList>
    </citation>
    <scope>NUCLEOTIDE SEQUENCE</scope>
</reference>
<comment type="caution">
    <text evidence="10">The sequence shown here is derived from an EMBL/GenBank/DDBJ whole genome shotgun (WGS) entry which is preliminary data.</text>
</comment>
<dbReference type="NCBIfam" id="TIGR01707">
    <property type="entry name" value="gspI"/>
    <property type="match status" value="1"/>
</dbReference>